<evidence type="ECO:0000256" key="2">
    <source>
        <dbReference type="ARBA" id="ARBA00022448"/>
    </source>
</evidence>
<dbReference type="EMBL" id="KK198759">
    <property type="protein sequence ID" value="KCW65128.1"/>
    <property type="molecule type" value="Genomic_DNA"/>
</dbReference>
<keyword evidence="4 6" id="KW-1133">Transmembrane helix</keyword>
<dbReference type="Pfam" id="PF07690">
    <property type="entry name" value="MFS_1"/>
    <property type="match status" value="1"/>
</dbReference>
<dbReference type="PANTHER" id="PTHR23504:SF114">
    <property type="entry name" value="PROTEIN ZINC INDUCED FACILITATOR-LIKE 1"/>
    <property type="match status" value="1"/>
</dbReference>
<organism evidence="8">
    <name type="scientific">Eucalyptus grandis</name>
    <name type="common">Flooded gum</name>
    <dbReference type="NCBI Taxonomy" id="71139"/>
    <lineage>
        <taxon>Eukaryota</taxon>
        <taxon>Viridiplantae</taxon>
        <taxon>Streptophyta</taxon>
        <taxon>Embryophyta</taxon>
        <taxon>Tracheophyta</taxon>
        <taxon>Spermatophyta</taxon>
        <taxon>Magnoliopsida</taxon>
        <taxon>eudicotyledons</taxon>
        <taxon>Gunneridae</taxon>
        <taxon>Pentapetalae</taxon>
        <taxon>rosids</taxon>
        <taxon>malvids</taxon>
        <taxon>Myrtales</taxon>
        <taxon>Myrtaceae</taxon>
        <taxon>Myrtoideae</taxon>
        <taxon>Eucalypteae</taxon>
        <taxon>Eucalyptus</taxon>
    </lineage>
</organism>
<dbReference type="eggNOG" id="KOG2615">
    <property type="taxonomic scope" value="Eukaryota"/>
</dbReference>
<evidence type="ECO:0000256" key="4">
    <source>
        <dbReference type="ARBA" id="ARBA00022989"/>
    </source>
</evidence>
<dbReference type="AlphaFoldDB" id="A0A059BG90"/>
<feature type="domain" description="Major facilitator superfamily (MFS) profile" evidence="7">
    <location>
        <begin position="38"/>
        <end position="483"/>
    </location>
</feature>
<accession>A0A059BG90</accession>
<dbReference type="Gramene" id="KCW65128">
    <property type="protein sequence ID" value="KCW65128"/>
    <property type="gene ID" value="EUGRSUZ_G02631"/>
</dbReference>
<feature type="transmembrane region" description="Helical" evidence="6">
    <location>
        <begin position="76"/>
        <end position="98"/>
    </location>
</feature>
<keyword evidence="2" id="KW-0813">Transport</keyword>
<dbReference type="GO" id="GO:0090333">
    <property type="term" value="P:regulation of stomatal closure"/>
    <property type="evidence" value="ECO:0000318"/>
    <property type="project" value="GO_Central"/>
</dbReference>
<feature type="transmembrane region" description="Helical" evidence="6">
    <location>
        <begin position="418"/>
        <end position="444"/>
    </location>
</feature>
<dbReference type="GO" id="GO:0009705">
    <property type="term" value="C:plant-type vacuole membrane"/>
    <property type="evidence" value="ECO:0000318"/>
    <property type="project" value="GO_Central"/>
</dbReference>
<reference evidence="8" key="1">
    <citation type="submission" date="2013-07" db="EMBL/GenBank/DDBJ databases">
        <title>The genome of Eucalyptus grandis.</title>
        <authorList>
            <person name="Schmutz J."/>
            <person name="Hayes R."/>
            <person name="Myburg A."/>
            <person name="Tuskan G."/>
            <person name="Grattapaglia D."/>
            <person name="Rokhsar D.S."/>
        </authorList>
    </citation>
    <scope>NUCLEOTIDE SEQUENCE</scope>
    <source>
        <tissue evidence="8">Leaf extractions</tissue>
    </source>
</reference>
<feature type="transmembrane region" description="Helical" evidence="6">
    <location>
        <begin position="166"/>
        <end position="189"/>
    </location>
</feature>
<gene>
    <name evidence="8" type="ORF">EUGRSUZ_G02631</name>
</gene>
<dbReference type="FunCoup" id="A0A059BG90">
    <property type="interactions" value="1184"/>
</dbReference>
<dbReference type="KEGG" id="egr:104455777"/>
<evidence type="ECO:0000256" key="3">
    <source>
        <dbReference type="ARBA" id="ARBA00022692"/>
    </source>
</evidence>
<feature type="transmembrane region" description="Helical" evidence="6">
    <location>
        <begin position="456"/>
        <end position="476"/>
    </location>
</feature>
<evidence type="ECO:0000256" key="6">
    <source>
        <dbReference type="SAM" id="Phobius"/>
    </source>
</evidence>
<dbReference type="InParanoid" id="A0A059BG90"/>
<evidence type="ECO:0000256" key="5">
    <source>
        <dbReference type="ARBA" id="ARBA00023136"/>
    </source>
</evidence>
<feature type="transmembrane region" description="Helical" evidence="6">
    <location>
        <begin position="135"/>
        <end position="154"/>
    </location>
</feature>
<evidence type="ECO:0000313" key="8">
    <source>
        <dbReference type="EMBL" id="KCW65128.1"/>
    </source>
</evidence>
<dbReference type="GO" id="GO:0005886">
    <property type="term" value="C:plasma membrane"/>
    <property type="evidence" value="ECO:0000318"/>
    <property type="project" value="GO_Central"/>
</dbReference>
<keyword evidence="5 6" id="KW-0472">Membrane</keyword>
<proteinExistence type="predicted"/>
<sequence length="493" mass="54179">MAMEEQREALLQKHYFENCPGCKVEKLKESQRGLPIRELLSIWIVVLSSSLPISSLYPFLYFMIRDFHIATREEDIGYYAGWVGCSFLFGRALTSIFWGIVADRYGRKPVIIIGIAVVVIFNTLFGLSVNFWMAIVVRFLLGSLNGLLGPIKAYASEIFREEYQALGVSTVSAAWGIGLVIGPALGGYLAQPAEKFPSIFSKESVFGKFPYFLPCLTMSLFALVVSIGSFWLPETLHMHHGIGELDESRKDAETASLESGVKCKTEKVKGKAPKKSLIRNWPLMSTIIAYCVFALYDTAYSEIFSLWAESPRRLGGLSYTTEDVGTVLSISGAGLLVIQTFIYPYLDRLLGPVWVARICGILSIPLLSSYPFIAMLTGLSLSIVLNCASVAENSLSLTILTSLFLLQNKAVDQDQRGAANGISMTAISLFKAAGPGGGGAIFSWTQKRQDAAFLPGNQMIFFILNVIGAIGVLMMFKPFRPAPQLKESRIEPA</sequence>
<dbReference type="OrthoDB" id="10262656at2759"/>
<dbReference type="InterPro" id="IPR011701">
    <property type="entry name" value="MFS"/>
</dbReference>
<feature type="transmembrane region" description="Helical" evidence="6">
    <location>
        <begin position="358"/>
        <end position="377"/>
    </location>
</feature>
<feature type="transmembrane region" description="Helical" evidence="6">
    <location>
        <begin position="324"/>
        <end position="346"/>
    </location>
</feature>
<name>A0A059BG90_EUCGR</name>
<feature type="transmembrane region" description="Helical" evidence="6">
    <location>
        <begin position="277"/>
        <end position="296"/>
    </location>
</feature>
<dbReference type="PANTHER" id="PTHR23504">
    <property type="entry name" value="MAJOR FACILITATOR SUPERFAMILY DOMAIN-CONTAINING PROTEIN 10"/>
    <property type="match status" value="1"/>
</dbReference>
<protein>
    <recommendedName>
        <fullName evidence="7">Major facilitator superfamily (MFS) profile domain-containing protein</fullName>
    </recommendedName>
</protein>
<feature type="transmembrane region" description="Helical" evidence="6">
    <location>
        <begin position="40"/>
        <end position="64"/>
    </location>
</feature>
<dbReference type="OMA" id="LYGLCWP"/>
<dbReference type="InterPro" id="IPR036259">
    <property type="entry name" value="MFS_trans_sf"/>
</dbReference>
<evidence type="ECO:0000256" key="1">
    <source>
        <dbReference type="ARBA" id="ARBA00004141"/>
    </source>
</evidence>
<feature type="transmembrane region" description="Helical" evidence="6">
    <location>
        <begin position="110"/>
        <end position="129"/>
    </location>
</feature>
<keyword evidence="3 6" id="KW-0812">Transmembrane</keyword>
<dbReference type="CDD" id="cd17330">
    <property type="entry name" value="MFS_SLC46_TetA_like"/>
    <property type="match status" value="1"/>
</dbReference>
<evidence type="ECO:0000259" key="7">
    <source>
        <dbReference type="PROSITE" id="PS50850"/>
    </source>
</evidence>
<dbReference type="GO" id="GO:0022821">
    <property type="term" value="F:solute:potassium antiporter activity"/>
    <property type="evidence" value="ECO:0000318"/>
    <property type="project" value="GO_Central"/>
</dbReference>
<dbReference type="Gene3D" id="1.20.1250.20">
    <property type="entry name" value="MFS general substrate transporter like domains"/>
    <property type="match status" value="1"/>
</dbReference>
<feature type="transmembrane region" description="Helical" evidence="6">
    <location>
        <begin position="209"/>
        <end position="232"/>
    </location>
</feature>
<dbReference type="PROSITE" id="PS50850">
    <property type="entry name" value="MFS"/>
    <property type="match status" value="1"/>
</dbReference>
<comment type="subcellular location">
    <subcellularLocation>
        <location evidence="1">Membrane</location>
        <topology evidence="1">Multi-pass membrane protein</topology>
    </subcellularLocation>
</comment>
<dbReference type="InterPro" id="IPR020846">
    <property type="entry name" value="MFS_dom"/>
</dbReference>
<dbReference type="SUPFAM" id="SSF103473">
    <property type="entry name" value="MFS general substrate transporter"/>
    <property type="match status" value="1"/>
</dbReference>